<reference evidence="2 3" key="1">
    <citation type="submission" date="2020-08" db="EMBL/GenBank/DDBJ databases">
        <title>Hymenobacter sp.</title>
        <authorList>
            <person name="Kim M.K."/>
        </authorList>
    </citation>
    <scope>NUCLEOTIDE SEQUENCE [LARGE SCALE GENOMIC DNA]</scope>
    <source>
        <strain evidence="2 3">BT507</strain>
    </source>
</reference>
<feature type="chain" id="PRO_5045992124" evidence="1">
    <location>
        <begin position="23"/>
        <end position="103"/>
    </location>
</feature>
<evidence type="ECO:0000313" key="3">
    <source>
        <dbReference type="Proteomes" id="UP000622017"/>
    </source>
</evidence>
<comment type="caution">
    <text evidence="2">The sequence shown here is derived from an EMBL/GenBank/DDBJ whole genome shotgun (WGS) entry which is preliminary data.</text>
</comment>
<organism evidence="2 3">
    <name type="scientific">Hymenobacter citatus</name>
    <dbReference type="NCBI Taxonomy" id="2763506"/>
    <lineage>
        <taxon>Bacteria</taxon>
        <taxon>Pseudomonadati</taxon>
        <taxon>Bacteroidota</taxon>
        <taxon>Cytophagia</taxon>
        <taxon>Cytophagales</taxon>
        <taxon>Hymenobacteraceae</taxon>
        <taxon>Hymenobacter</taxon>
    </lineage>
</organism>
<proteinExistence type="predicted"/>
<evidence type="ECO:0000256" key="1">
    <source>
        <dbReference type="SAM" id="SignalP"/>
    </source>
</evidence>
<protein>
    <submittedName>
        <fullName evidence="2">Uncharacterized protein</fullName>
    </submittedName>
</protein>
<keyword evidence="3" id="KW-1185">Reference proteome</keyword>
<feature type="signal peptide" evidence="1">
    <location>
        <begin position="1"/>
        <end position="22"/>
    </location>
</feature>
<gene>
    <name evidence="2" type="ORF">H8B15_14300</name>
</gene>
<name>A0ABR7MM22_9BACT</name>
<dbReference type="RefSeq" id="WP_187320351.1">
    <property type="nucleotide sequence ID" value="NZ_JACSCY010000011.1"/>
</dbReference>
<evidence type="ECO:0000313" key="2">
    <source>
        <dbReference type="EMBL" id="MBC6612096.1"/>
    </source>
</evidence>
<dbReference type="EMBL" id="JACSCY010000011">
    <property type="protein sequence ID" value="MBC6612096.1"/>
    <property type="molecule type" value="Genomic_DNA"/>
</dbReference>
<accession>A0ABR7MM22</accession>
<sequence length="103" mass="11126">MAAFRILLLLTGLLVAARGSQAQSAPHPAPPPPKEQQELVVRVTVPTAIATISDYASTLFSKQKDKLKTLTAPRQLRTSNPVIVFTLPLPKGWGTKKEKEASP</sequence>
<keyword evidence="1" id="KW-0732">Signal</keyword>
<dbReference type="Proteomes" id="UP000622017">
    <property type="component" value="Unassembled WGS sequence"/>
</dbReference>